<comment type="similarity">
    <text evidence="1">Belongs to the cornifelin family.</text>
</comment>
<dbReference type="Proteomes" id="UP000050795">
    <property type="component" value="Unassembled WGS sequence"/>
</dbReference>
<proteinExistence type="inferred from homology"/>
<dbReference type="WBParaSite" id="TREG1_19870.1">
    <property type="protein sequence ID" value="TREG1_19870.1"/>
    <property type="gene ID" value="TREG1_19870"/>
</dbReference>
<dbReference type="InterPro" id="IPR006461">
    <property type="entry name" value="PLAC_motif_containing"/>
</dbReference>
<dbReference type="PANTHER" id="PTHR15907">
    <property type="entry name" value="DUF614 FAMILY PROTEIN-RELATED"/>
    <property type="match status" value="1"/>
</dbReference>
<sequence length="115" mass="13339">MTSVVRNQPRAFYQHDIGREWNSGLFNCLDDVPSCWMATLFPPCFLCYLYDSAREACWLPVVGSFVAPLRVRIRTQHNIKGTLFDDYCDTCFCPCLVMCQLKREIDYLKANGVRI</sequence>
<dbReference type="Pfam" id="PF04749">
    <property type="entry name" value="PLAC8"/>
    <property type="match status" value="1"/>
</dbReference>
<reference evidence="3" key="2">
    <citation type="submission" date="2023-11" db="UniProtKB">
        <authorList>
            <consortium name="WormBaseParasite"/>
        </authorList>
    </citation>
    <scope>IDENTIFICATION</scope>
</reference>
<dbReference type="AlphaFoldDB" id="A0AA85JAB7"/>
<organism evidence="2 3">
    <name type="scientific">Trichobilharzia regenti</name>
    <name type="common">Nasal bird schistosome</name>
    <dbReference type="NCBI Taxonomy" id="157069"/>
    <lineage>
        <taxon>Eukaryota</taxon>
        <taxon>Metazoa</taxon>
        <taxon>Spiralia</taxon>
        <taxon>Lophotrochozoa</taxon>
        <taxon>Platyhelminthes</taxon>
        <taxon>Trematoda</taxon>
        <taxon>Digenea</taxon>
        <taxon>Strigeidida</taxon>
        <taxon>Schistosomatoidea</taxon>
        <taxon>Schistosomatidae</taxon>
        <taxon>Trichobilharzia</taxon>
    </lineage>
</organism>
<evidence type="ECO:0000313" key="2">
    <source>
        <dbReference type="Proteomes" id="UP000050795"/>
    </source>
</evidence>
<protein>
    <submittedName>
        <fullName evidence="3">Uncharacterized protein</fullName>
    </submittedName>
</protein>
<reference evidence="2" key="1">
    <citation type="submission" date="2022-06" db="EMBL/GenBank/DDBJ databases">
        <authorList>
            <person name="Berger JAMES D."/>
            <person name="Berger JAMES D."/>
        </authorList>
    </citation>
    <scope>NUCLEOTIDE SEQUENCE [LARGE SCALE GENOMIC DNA]</scope>
</reference>
<dbReference type="NCBIfam" id="TIGR01571">
    <property type="entry name" value="A_thal_Cys_rich"/>
    <property type="match status" value="1"/>
</dbReference>
<evidence type="ECO:0000256" key="1">
    <source>
        <dbReference type="ARBA" id="ARBA00009024"/>
    </source>
</evidence>
<keyword evidence="2" id="KW-1185">Reference proteome</keyword>
<evidence type="ECO:0000313" key="3">
    <source>
        <dbReference type="WBParaSite" id="TREG1_19870.1"/>
    </source>
</evidence>
<accession>A0AA85JAB7</accession>
<name>A0AA85JAB7_TRIRE</name>